<accession>A0AB34GYN4</accession>
<reference evidence="1 2" key="1">
    <citation type="submission" date="2022-11" db="EMBL/GenBank/DDBJ databases">
        <title>Whole genome sequence of Eschrichtius robustus ER-17-0199.</title>
        <authorList>
            <person name="Bruniche-Olsen A."/>
            <person name="Black A.N."/>
            <person name="Fields C.J."/>
            <person name="Walden K."/>
            <person name="Dewoody J.A."/>
        </authorList>
    </citation>
    <scope>NUCLEOTIDE SEQUENCE [LARGE SCALE GENOMIC DNA]</scope>
    <source>
        <strain evidence="1">ER-17-0199</strain>
        <tissue evidence="1">Blubber</tissue>
    </source>
</reference>
<dbReference type="Proteomes" id="UP001159641">
    <property type="component" value="Unassembled WGS sequence"/>
</dbReference>
<name>A0AB34GYN4_ESCRO</name>
<sequence length="76" mass="8522">MISFVEHKLLSVVGEVDLVKEIGSESETALEITEETENEIEDVIEKEKESDYVIGTETEGREVDIEDNVLLEALIV</sequence>
<dbReference type="EMBL" id="JAIQCJ010002025">
    <property type="protein sequence ID" value="KAJ8785223.1"/>
    <property type="molecule type" value="Genomic_DNA"/>
</dbReference>
<organism evidence="1 2">
    <name type="scientific">Eschrichtius robustus</name>
    <name type="common">California gray whale</name>
    <name type="synonym">Eschrichtius gibbosus</name>
    <dbReference type="NCBI Taxonomy" id="9764"/>
    <lineage>
        <taxon>Eukaryota</taxon>
        <taxon>Metazoa</taxon>
        <taxon>Chordata</taxon>
        <taxon>Craniata</taxon>
        <taxon>Vertebrata</taxon>
        <taxon>Euteleostomi</taxon>
        <taxon>Mammalia</taxon>
        <taxon>Eutheria</taxon>
        <taxon>Laurasiatheria</taxon>
        <taxon>Artiodactyla</taxon>
        <taxon>Whippomorpha</taxon>
        <taxon>Cetacea</taxon>
        <taxon>Mysticeti</taxon>
        <taxon>Eschrichtiidae</taxon>
        <taxon>Eschrichtius</taxon>
    </lineage>
</organism>
<keyword evidence="2" id="KW-1185">Reference proteome</keyword>
<proteinExistence type="predicted"/>
<evidence type="ECO:0000313" key="1">
    <source>
        <dbReference type="EMBL" id="KAJ8785223.1"/>
    </source>
</evidence>
<gene>
    <name evidence="1" type="ORF">J1605_007442</name>
</gene>
<dbReference type="AlphaFoldDB" id="A0AB34GYN4"/>
<comment type="caution">
    <text evidence="1">The sequence shown here is derived from an EMBL/GenBank/DDBJ whole genome shotgun (WGS) entry which is preliminary data.</text>
</comment>
<protein>
    <submittedName>
        <fullName evidence="1">Uncharacterized protein</fullName>
    </submittedName>
</protein>
<evidence type="ECO:0000313" key="2">
    <source>
        <dbReference type="Proteomes" id="UP001159641"/>
    </source>
</evidence>